<feature type="repeat" description="ANK" evidence="13">
    <location>
        <begin position="201"/>
        <end position="233"/>
    </location>
</feature>
<feature type="domain" description="T-SNARE coiled-coil homology" evidence="16">
    <location>
        <begin position="1320"/>
        <end position="1382"/>
    </location>
</feature>
<dbReference type="EMBL" id="JBFSEQ010000002">
    <property type="protein sequence ID" value="KAL2790759.1"/>
    <property type="molecule type" value="Genomic_DNA"/>
</dbReference>
<feature type="coiled-coil region" evidence="14">
    <location>
        <begin position="770"/>
        <end position="842"/>
    </location>
</feature>
<comment type="subunit">
    <text evidence="11">Component of the apoptosome complex, composed of APAF1, pro-caspase-9 and UACA. In the complex, it probably interacts directly with APAF1. Interacts with LGALS3, ARF6 and ACTB. Interacts with RAB39A.</text>
</comment>
<feature type="repeat" description="ANK" evidence="13">
    <location>
        <begin position="69"/>
        <end position="101"/>
    </location>
</feature>
<dbReference type="PROSITE" id="PS50192">
    <property type="entry name" value="T_SNARE"/>
    <property type="match status" value="1"/>
</dbReference>
<evidence type="ECO:0000256" key="12">
    <source>
        <dbReference type="ARBA" id="ARBA00069436"/>
    </source>
</evidence>
<accession>A0ABD2EX44</accession>
<dbReference type="InterPro" id="IPR000727">
    <property type="entry name" value="T_SNARE_dom"/>
</dbReference>
<comment type="function">
    <text evidence="9">Regulates APAF1 expression and plays an important role in the regulation of stress-induced apoptosis. Promotes apoptosis by regulating three pathways, apoptosome up-regulation, LGALS3/galectin-3 down-regulation and NF-kappa-B inactivation. Regulates the redistribution of APAF1 into the nucleus after proapoptotic stress. Down-regulates the expression of LGALS3 by inhibiting NFKB1.</text>
</comment>
<evidence type="ECO:0000256" key="15">
    <source>
        <dbReference type="SAM" id="MobiDB-lite"/>
    </source>
</evidence>
<protein>
    <recommendedName>
        <fullName evidence="12">Uveal autoantigen with coiled-coil domains and ankyrin repeats</fullName>
    </recommendedName>
</protein>
<proteinExistence type="predicted"/>
<dbReference type="PROSITE" id="PS50297">
    <property type="entry name" value="ANK_REP_REGION"/>
    <property type="match status" value="4"/>
</dbReference>
<keyword evidence="18" id="KW-1185">Reference proteome</keyword>
<dbReference type="InterPro" id="IPR042420">
    <property type="entry name" value="RAI14/UACA"/>
</dbReference>
<evidence type="ECO:0000256" key="14">
    <source>
        <dbReference type="SAM" id="Coils"/>
    </source>
</evidence>
<feature type="repeat" description="ANK" evidence="13">
    <location>
        <begin position="168"/>
        <end position="200"/>
    </location>
</feature>
<sequence>MKSLKSRLRRQDAPGPASSGAAAAAASAHAADWSKYDDRLMKAAERGDVEKVSSILAKKGVNPGKLDVEGRSAFHVVASKGNLECLNAILIHGVDITTSDTAGRNALHLAAKYGHALCLQKLLQYNCPTEHVDLQGRTALHDAAMADCPSSIQLLCDHGASVNVKDVDGRTPLVLATQMCRPTICQLLIDRGADINSRDKQNRTALMLGCEYGCRDAVEVLIKNGADVNLLDAVGHDSSYYARIGDNLDILTLLKTASENTNKGRELWKKGPSLQQRNLTHVQDEVNMKSNQREHQNIQDLEIENEDLKERLRKIQQEQRILLDKVNGLQLQLNEEVMVADDLESEREKLKSLLAAKEKQHEESLRTIEALKNRYKYFESDHLGSGSHFSNRKEDMLLKQGQMYMTDSQCTSTGMPAHMQSRSMLRPLELSLSSQTSYSENEILKKELEAMRTFCDSAKQDRLKLQNELAHKVAECKALALECERVKEDSDEQIKQLEDALKDVQKRMFESEGKVKQMQTHFLALKEHLTSEAAAGNHRLTEELKGQLKDMKAKYEGASAEVGKLRNQIKQSEMTLEEFKRDEGKLIEENKRLQREFSMCEMEREKKGRMVTEMEGQLKELFAKLALSIPTEKFENMKSLLSSEANEKAKKLVEMEREYEKSLSEIRQLKRELENVKAKLAQHVKPEEHEQLKTRLEQKSGELGKKITELTLKNQTLQKEMEKVYLDNKLLNQQVHNLTIEMKNHYVPLKVSEEMKKSHDVIIDDLNKKLLDITQKYTEQTLEIEKLLKENDSLSKKVSRLETVFVPPEKHEKEITGLKSNIVELKKQVSELKKKCGEDQEKIYALTSENTNLKKTMTNQYMPVKTHEEIRIALNNTLDKTNRELLDVKRKFEDVNQEFIKIKDENETLKRNLENTRNQIKAEYISLEEHEEKMSTISKNMKRLQDNNAEILANYKKGQEEIVTLHAEIKAQKKELDTIHECIKLKYTPIISFEECERKFKATEKELKEQLSEQTQKYSVREEEARKSKQQNDKLKKEIFTLQKDLKDKNVLIENSHEMERTLSRKTEELNKQLKDLSQKYTEVKNEKEKLVEENAKQTSEILAVQNLLQKQHVPMEQVEALKKSLNGTIENLKEELKNKQRCYEKEQQTVTKLHQLLENQKNSSVPLAEHLQIKEAFEKEVGIIKASLREKEEESQNKTEEVSKLQSEVQNTKQALKKLETREVVDLSKYKATKSDLETQISNLNEKLANLNRKYEEVCEEVLHAKKKELSAKDEKELLHFSIEQEIKDQKERCDKSLTTITELQRRIQESAKQIEAKDNKITELLNDVERLKQALNGLSQLTYTSGNPTKRQSQLIDTLQHQVKSLQQQLADADRQHQEVISIYRTHLLSAAQGHMDEDVQEALLQIIQMRQGLVC</sequence>
<keyword evidence="7" id="KW-0206">Cytoskeleton</keyword>
<evidence type="ECO:0000256" key="7">
    <source>
        <dbReference type="ARBA" id="ARBA00023212"/>
    </source>
</evidence>
<evidence type="ECO:0000256" key="8">
    <source>
        <dbReference type="ARBA" id="ARBA00023242"/>
    </source>
</evidence>
<reference evidence="17 18" key="1">
    <citation type="journal article" date="2024" name="G3 (Bethesda)">
        <title>A hybrid genome assembly of the endangered aye-aye (Daubentonia madagascariensis).</title>
        <authorList>
            <person name="Versoza C.J."/>
            <person name="Pfeifer S.P."/>
        </authorList>
    </citation>
    <scope>NUCLEOTIDE SEQUENCE [LARGE SCALE GENOMIC DNA]</scope>
    <source>
        <strain evidence="17">6821</strain>
    </source>
</reference>
<feature type="coiled-coil region" evidence="14">
    <location>
        <begin position="541"/>
        <end position="596"/>
    </location>
</feature>
<feature type="region of interest" description="Disordered" evidence="15">
    <location>
        <begin position="1"/>
        <end position="23"/>
    </location>
</feature>
<dbReference type="InterPro" id="IPR002110">
    <property type="entry name" value="Ankyrin_rpt"/>
</dbReference>
<gene>
    <name evidence="17" type="ORF">WCI35_005903</name>
</gene>
<keyword evidence="6 14" id="KW-0175">Coiled coil</keyword>
<evidence type="ECO:0000256" key="1">
    <source>
        <dbReference type="ARBA" id="ARBA00004123"/>
    </source>
</evidence>
<dbReference type="PANTHER" id="PTHR24129">
    <property type="entry name" value="ANKYCORBIN"/>
    <property type="match status" value="1"/>
</dbReference>
<feature type="repeat" description="ANK" evidence="13">
    <location>
        <begin position="102"/>
        <end position="134"/>
    </location>
</feature>
<name>A0ABD2EX44_DAUMA</name>
<dbReference type="SUPFAM" id="SSF48403">
    <property type="entry name" value="Ankyrin repeat"/>
    <property type="match status" value="1"/>
</dbReference>
<dbReference type="InterPro" id="IPR036770">
    <property type="entry name" value="Ankyrin_rpt-contain_sf"/>
</dbReference>
<dbReference type="SMART" id="SM00248">
    <property type="entry name" value="ANK"/>
    <property type="match status" value="6"/>
</dbReference>
<dbReference type="Pfam" id="PF12796">
    <property type="entry name" value="Ank_2"/>
    <property type="match status" value="2"/>
</dbReference>
<dbReference type="Gene3D" id="1.25.40.20">
    <property type="entry name" value="Ankyrin repeat-containing domain"/>
    <property type="match status" value="2"/>
</dbReference>
<dbReference type="Proteomes" id="UP001610411">
    <property type="component" value="Unassembled WGS sequence"/>
</dbReference>
<dbReference type="PROSITE" id="PS50088">
    <property type="entry name" value="ANK_REPEAT"/>
    <property type="match status" value="5"/>
</dbReference>
<comment type="caution">
    <text evidence="17">The sequence shown here is derived from an EMBL/GenBank/DDBJ whole genome shotgun (WGS) entry which is preliminary data.</text>
</comment>
<dbReference type="GO" id="GO:0005856">
    <property type="term" value="C:cytoskeleton"/>
    <property type="evidence" value="ECO:0007669"/>
    <property type="project" value="UniProtKB-SubCell"/>
</dbReference>
<evidence type="ECO:0000256" key="10">
    <source>
        <dbReference type="ARBA" id="ARBA00058204"/>
    </source>
</evidence>
<evidence type="ECO:0000313" key="17">
    <source>
        <dbReference type="EMBL" id="KAL2790759.1"/>
    </source>
</evidence>
<keyword evidence="5 13" id="KW-0040">ANK repeat</keyword>
<comment type="subcellular location">
    <subcellularLocation>
        <location evidence="2">Cytoplasm</location>
        <location evidence="2">Cytoskeleton</location>
    </subcellularLocation>
    <subcellularLocation>
        <location evidence="1">Nucleus</location>
    </subcellularLocation>
</comment>
<feature type="coiled-coil region" evidence="14">
    <location>
        <begin position="707"/>
        <end position="734"/>
    </location>
</feature>
<evidence type="ECO:0000256" key="11">
    <source>
        <dbReference type="ARBA" id="ARBA00065517"/>
    </source>
</evidence>
<organism evidence="17 18">
    <name type="scientific">Daubentonia madagascariensis</name>
    <name type="common">Aye-aye</name>
    <name type="synonym">Sciurus madagascariensis</name>
    <dbReference type="NCBI Taxonomy" id="31869"/>
    <lineage>
        <taxon>Eukaryota</taxon>
        <taxon>Metazoa</taxon>
        <taxon>Chordata</taxon>
        <taxon>Craniata</taxon>
        <taxon>Vertebrata</taxon>
        <taxon>Euteleostomi</taxon>
        <taxon>Mammalia</taxon>
        <taxon>Eutheria</taxon>
        <taxon>Euarchontoglires</taxon>
        <taxon>Primates</taxon>
        <taxon>Strepsirrhini</taxon>
        <taxon>Chiromyiformes</taxon>
        <taxon>Daubentoniidae</taxon>
        <taxon>Daubentonia</taxon>
    </lineage>
</organism>
<comment type="function">
    <text evidence="10">Modulates isoactin dynamics to regulate the morphological alterations required for cell growth and motility. Interaction with ARF6 may modulate cell shape and motility after injury. May be involved in multiple neurite formation.</text>
</comment>
<feature type="compositionally biased region" description="Basic and acidic residues" evidence="15">
    <location>
        <begin position="1019"/>
        <end position="1032"/>
    </location>
</feature>
<feature type="region of interest" description="Disordered" evidence="15">
    <location>
        <begin position="1011"/>
        <end position="1032"/>
    </location>
</feature>
<evidence type="ECO:0000256" key="3">
    <source>
        <dbReference type="ARBA" id="ARBA00022490"/>
    </source>
</evidence>
<dbReference type="FunFam" id="1.25.40.20:FF:000287">
    <property type="entry name" value="Uveal autoantigen with coiled-coil domains and ankyrin repeats"/>
    <property type="match status" value="1"/>
</dbReference>
<dbReference type="PANTHER" id="PTHR24129:SF1">
    <property type="entry name" value="UVEAL AUTOANTIGEN WITH COILED-COIL DOMAINS AND ANKYRIN REPEATS"/>
    <property type="match status" value="1"/>
</dbReference>
<keyword evidence="4" id="KW-0677">Repeat</keyword>
<feature type="coiled-coil region" evidence="14">
    <location>
        <begin position="638"/>
        <end position="683"/>
    </location>
</feature>
<evidence type="ECO:0000256" key="9">
    <source>
        <dbReference type="ARBA" id="ARBA00057361"/>
    </source>
</evidence>
<evidence type="ECO:0000256" key="2">
    <source>
        <dbReference type="ARBA" id="ARBA00004245"/>
    </source>
</evidence>
<feature type="compositionally biased region" description="Low complexity" evidence="15">
    <location>
        <begin position="13"/>
        <end position="23"/>
    </location>
</feature>
<dbReference type="Gene3D" id="1.10.287.1490">
    <property type="match status" value="1"/>
</dbReference>
<evidence type="ECO:0000256" key="4">
    <source>
        <dbReference type="ARBA" id="ARBA00022737"/>
    </source>
</evidence>
<evidence type="ECO:0000313" key="18">
    <source>
        <dbReference type="Proteomes" id="UP001610411"/>
    </source>
</evidence>
<keyword evidence="3" id="KW-0963">Cytoplasm</keyword>
<feature type="coiled-coil region" evidence="14">
    <location>
        <begin position="480"/>
        <end position="514"/>
    </location>
</feature>
<feature type="coiled-coil region" evidence="14">
    <location>
        <begin position="291"/>
        <end position="374"/>
    </location>
</feature>
<evidence type="ECO:0000256" key="13">
    <source>
        <dbReference type="PROSITE-ProRule" id="PRU00023"/>
    </source>
</evidence>
<dbReference type="PRINTS" id="PR01415">
    <property type="entry name" value="ANKYRIN"/>
</dbReference>
<dbReference type="GO" id="GO:0005634">
    <property type="term" value="C:nucleus"/>
    <property type="evidence" value="ECO:0007669"/>
    <property type="project" value="UniProtKB-SubCell"/>
</dbReference>
<evidence type="ECO:0000256" key="6">
    <source>
        <dbReference type="ARBA" id="ARBA00023054"/>
    </source>
</evidence>
<dbReference type="FunFam" id="1.25.40.20:FF:000083">
    <property type="entry name" value="Uveal autoantigen with coiled-coil domains and ankyrin repeats"/>
    <property type="match status" value="1"/>
</dbReference>
<keyword evidence="8" id="KW-0539">Nucleus</keyword>
<evidence type="ECO:0000256" key="5">
    <source>
        <dbReference type="ARBA" id="ARBA00023043"/>
    </source>
</evidence>
<feature type="repeat" description="ANK" evidence="13">
    <location>
        <begin position="135"/>
        <end position="167"/>
    </location>
</feature>
<dbReference type="GO" id="GO:0005829">
    <property type="term" value="C:cytosol"/>
    <property type="evidence" value="ECO:0007669"/>
    <property type="project" value="UniProtKB-ARBA"/>
</dbReference>
<evidence type="ECO:0000259" key="16">
    <source>
        <dbReference type="PROSITE" id="PS50192"/>
    </source>
</evidence>